<dbReference type="PANTHER" id="PTHR42643">
    <property type="entry name" value="IONOTROPIC RECEPTOR 20A-RELATED"/>
    <property type="match status" value="1"/>
</dbReference>
<keyword evidence="4 8" id="KW-1133">Transmembrane helix</keyword>
<gene>
    <name evidence="10" type="ORF">ZHAS_00003541</name>
</gene>
<keyword evidence="7" id="KW-0325">Glycoprotein</keyword>
<evidence type="ECO:0000256" key="7">
    <source>
        <dbReference type="ARBA" id="ARBA00023180"/>
    </source>
</evidence>
<evidence type="ECO:0000313" key="12">
    <source>
        <dbReference type="Proteomes" id="UP000030765"/>
    </source>
</evidence>
<feature type="transmembrane region" description="Helical" evidence="8">
    <location>
        <begin position="423"/>
        <end position="439"/>
    </location>
</feature>
<evidence type="ECO:0008006" key="13">
    <source>
        <dbReference type="Google" id="ProtNLM"/>
    </source>
</evidence>
<dbReference type="VEuPathDB" id="VectorBase:ASIS002766"/>
<dbReference type="STRING" id="74873.A0A084VEI5"/>
<comment type="subcellular location">
    <subcellularLocation>
        <location evidence="1">Cell membrane</location>
        <topology evidence="1">Multi-pass membrane protein</topology>
    </subcellularLocation>
</comment>
<keyword evidence="5 8" id="KW-0472">Membrane</keyword>
<feature type="transmembrane region" description="Helical" evidence="8">
    <location>
        <begin position="335"/>
        <end position="353"/>
    </location>
</feature>
<reference evidence="10 12" key="1">
    <citation type="journal article" date="2014" name="BMC Genomics">
        <title>Genome sequence of Anopheles sinensis provides insight into genetics basis of mosquito competence for malaria parasites.</title>
        <authorList>
            <person name="Zhou D."/>
            <person name="Zhang D."/>
            <person name="Ding G."/>
            <person name="Shi L."/>
            <person name="Hou Q."/>
            <person name="Ye Y."/>
            <person name="Xu Y."/>
            <person name="Zhou H."/>
            <person name="Xiong C."/>
            <person name="Li S."/>
            <person name="Yu J."/>
            <person name="Hong S."/>
            <person name="Yu X."/>
            <person name="Zou P."/>
            <person name="Chen C."/>
            <person name="Chang X."/>
            <person name="Wang W."/>
            <person name="Lv Y."/>
            <person name="Sun Y."/>
            <person name="Ma L."/>
            <person name="Shen B."/>
            <person name="Zhu C."/>
        </authorList>
    </citation>
    <scope>NUCLEOTIDE SEQUENCE [LARGE SCALE GENOMIC DNA]</scope>
</reference>
<dbReference type="SUPFAM" id="SSF53850">
    <property type="entry name" value="Periplasmic binding protein-like II"/>
    <property type="match status" value="1"/>
</dbReference>
<evidence type="ECO:0000256" key="6">
    <source>
        <dbReference type="ARBA" id="ARBA00023170"/>
    </source>
</evidence>
<dbReference type="InterPro" id="IPR052192">
    <property type="entry name" value="Insect_Ionotropic_Sensory_Rcpt"/>
</dbReference>
<keyword evidence="12" id="KW-1185">Reference proteome</keyword>
<feature type="transmembrane region" description="Helical" evidence="8">
    <location>
        <begin position="624"/>
        <end position="646"/>
    </location>
</feature>
<evidence type="ECO:0000256" key="9">
    <source>
        <dbReference type="SAM" id="SignalP"/>
    </source>
</evidence>
<dbReference type="AlphaFoldDB" id="A0A084VEI5"/>
<dbReference type="EMBL" id="ATLV01012278">
    <property type="status" value="NOT_ANNOTATED_CDS"/>
    <property type="molecule type" value="Genomic_DNA"/>
</dbReference>
<evidence type="ECO:0000256" key="3">
    <source>
        <dbReference type="ARBA" id="ARBA00022692"/>
    </source>
</evidence>
<feature type="transmembrane region" description="Helical" evidence="8">
    <location>
        <begin position="365"/>
        <end position="388"/>
    </location>
</feature>
<dbReference type="PANTHER" id="PTHR42643:SF30">
    <property type="entry name" value="IONOTROPIC RECEPTOR 40A-RELATED"/>
    <property type="match status" value="1"/>
</dbReference>
<evidence type="ECO:0000256" key="2">
    <source>
        <dbReference type="ARBA" id="ARBA00022475"/>
    </source>
</evidence>
<keyword evidence="9" id="KW-0732">Signal</keyword>
<evidence type="ECO:0000256" key="5">
    <source>
        <dbReference type="ARBA" id="ARBA00023136"/>
    </source>
</evidence>
<accession>A0A084VEI5</accession>
<sequence length="678" mass="78827">MQLSLWAILLLLVKVLLLQTRCVFAELVVEMSRRDCNASLFLIYEKLMAALLSDYKSLTTIIGDERAENAIIQAKQCSNNAKHIRSSYKLYTVDTFYKMVEIDRANPTFGFNFHPYPHWEAFHCEGNESVIVEMVLPSIAFRNPIARVVLLMRGIARYDMMRVFRVAWFRHRMLNLLILSRVDDRTLLVCLFNPYLTPPDVLDHRNLFCCRLSHVDDVASCSKAMSRYIKQRVKNLHLYPLKIAITDVELMSKAVHFPNGSIKRYKYLDGEIVEIMRERMNFTIEYIQLNYQESVGFISANGTPGGTLDMLERNTIDLAANSRSIMRQPMRNLQYVHFLCPIRLVFVAPFNYFSDRYKVVFFHTFSLQMYLVNFALTLILPFLLMGLARRHPSAVLYSKEAFRTLAILFASSVALPRDYRARLVLMGLMFYSIVAYSSWQGATIIRLNQDEEQLRNIRTLEELAETDLHLKAIISFGNAIRTKVWNGSDVRGRIAARIRVEEEPSGKSLIPQVADFRNVSVPIIQYFTEVVKSLYFDPARKQSKVHIIPQPLLEFLTAMAAPKNSPLFPTFRRLTMDCLENGIVNHQLAQIRTKGMLLQIAQIRNKTMRMEPPTRTVNLFNMRIVFHVYLGMNGVAIVVFLGELILHRYQVRRRRALRRMRRRKRAAQQQSIGWLYNY</sequence>
<evidence type="ECO:0000256" key="8">
    <source>
        <dbReference type="SAM" id="Phobius"/>
    </source>
</evidence>
<feature type="chain" id="PRO_5001783539" description="Ionotropic glutamate receptor L-glutamate and glycine-binding domain-containing protein" evidence="9">
    <location>
        <begin position="26"/>
        <end position="678"/>
    </location>
</feature>
<keyword evidence="2" id="KW-1003">Cell membrane</keyword>
<reference evidence="11" key="2">
    <citation type="submission" date="2020-05" db="UniProtKB">
        <authorList>
            <consortium name="EnsemblMetazoa"/>
        </authorList>
    </citation>
    <scope>IDENTIFICATION</scope>
</reference>
<evidence type="ECO:0000256" key="4">
    <source>
        <dbReference type="ARBA" id="ARBA00022989"/>
    </source>
</evidence>
<proteinExistence type="predicted"/>
<dbReference type="EMBL" id="KE524778">
    <property type="protein sequence ID" value="KFB36379.1"/>
    <property type="molecule type" value="Genomic_DNA"/>
</dbReference>
<protein>
    <recommendedName>
        <fullName evidence="13">Ionotropic glutamate receptor L-glutamate and glycine-binding domain-containing protein</fullName>
    </recommendedName>
</protein>
<evidence type="ECO:0000313" key="10">
    <source>
        <dbReference type="EMBL" id="KFB36379.1"/>
    </source>
</evidence>
<organism evidence="10">
    <name type="scientific">Anopheles sinensis</name>
    <name type="common">Mosquito</name>
    <dbReference type="NCBI Taxonomy" id="74873"/>
    <lineage>
        <taxon>Eukaryota</taxon>
        <taxon>Metazoa</taxon>
        <taxon>Ecdysozoa</taxon>
        <taxon>Arthropoda</taxon>
        <taxon>Hexapoda</taxon>
        <taxon>Insecta</taxon>
        <taxon>Pterygota</taxon>
        <taxon>Neoptera</taxon>
        <taxon>Endopterygota</taxon>
        <taxon>Diptera</taxon>
        <taxon>Nematocera</taxon>
        <taxon>Culicoidea</taxon>
        <taxon>Culicidae</taxon>
        <taxon>Anophelinae</taxon>
        <taxon>Anopheles</taxon>
    </lineage>
</organism>
<evidence type="ECO:0000256" key="1">
    <source>
        <dbReference type="ARBA" id="ARBA00004651"/>
    </source>
</evidence>
<dbReference type="VEuPathDB" id="VectorBase:ASIC003541"/>
<name>A0A084VEI5_ANOSI</name>
<dbReference type="OrthoDB" id="8195814at2759"/>
<feature type="signal peptide" evidence="9">
    <location>
        <begin position="1"/>
        <end position="25"/>
    </location>
</feature>
<dbReference type="Proteomes" id="UP000030765">
    <property type="component" value="Unassembled WGS sequence"/>
</dbReference>
<evidence type="ECO:0000313" key="11">
    <source>
        <dbReference type="EnsemblMetazoa" id="ASIC003541-PA"/>
    </source>
</evidence>
<dbReference type="OMA" id="IMRERMN"/>
<keyword evidence="3 8" id="KW-0812">Transmembrane</keyword>
<dbReference type="GO" id="GO:0005886">
    <property type="term" value="C:plasma membrane"/>
    <property type="evidence" value="ECO:0007669"/>
    <property type="project" value="UniProtKB-SubCell"/>
</dbReference>
<keyword evidence="6" id="KW-0675">Receptor</keyword>
<dbReference type="EnsemblMetazoa" id="ASIC003541-RA">
    <property type="protein sequence ID" value="ASIC003541-PA"/>
    <property type="gene ID" value="ASIC003541"/>
</dbReference>